<evidence type="ECO:0000256" key="1">
    <source>
        <dbReference type="SAM" id="MobiDB-lite"/>
    </source>
</evidence>
<feature type="transmembrane region" description="Helical" evidence="2">
    <location>
        <begin position="6"/>
        <end position="24"/>
    </location>
</feature>
<gene>
    <name evidence="3" type="ORF">SK128_003830</name>
</gene>
<keyword evidence="4" id="KW-1185">Reference proteome</keyword>
<proteinExistence type="predicted"/>
<reference evidence="3 4" key="1">
    <citation type="submission" date="2023-11" db="EMBL/GenBank/DDBJ databases">
        <title>Halocaridina rubra genome assembly.</title>
        <authorList>
            <person name="Smith C."/>
        </authorList>
    </citation>
    <scope>NUCLEOTIDE SEQUENCE [LARGE SCALE GENOMIC DNA]</scope>
    <source>
        <strain evidence="3">EP-1</strain>
        <tissue evidence="3">Whole</tissue>
    </source>
</reference>
<feature type="compositionally biased region" description="Acidic residues" evidence="1">
    <location>
        <begin position="245"/>
        <end position="264"/>
    </location>
</feature>
<feature type="region of interest" description="Disordered" evidence="1">
    <location>
        <begin position="113"/>
        <end position="181"/>
    </location>
</feature>
<evidence type="ECO:0000313" key="4">
    <source>
        <dbReference type="Proteomes" id="UP001381693"/>
    </source>
</evidence>
<protein>
    <submittedName>
        <fullName evidence="3">Uncharacterized protein</fullName>
    </submittedName>
</protein>
<keyword evidence="2" id="KW-1133">Transmembrane helix</keyword>
<name>A0AAN9ADX3_HALRR</name>
<feature type="compositionally biased region" description="Low complexity" evidence="1">
    <location>
        <begin position="116"/>
        <end position="135"/>
    </location>
</feature>
<feature type="compositionally biased region" description="Basic and acidic residues" evidence="1">
    <location>
        <begin position="164"/>
        <end position="181"/>
    </location>
</feature>
<dbReference type="EMBL" id="JAXCGZ010005783">
    <property type="protein sequence ID" value="KAK7080812.1"/>
    <property type="molecule type" value="Genomic_DNA"/>
</dbReference>
<evidence type="ECO:0000256" key="2">
    <source>
        <dbReference type="SAM" id="Phobius"/>
    </source>
</evidence>
<dbReference type="AlphaFoldDB" id="A0AAN9ADX3"/>
<keyword evidence="2" id="KW-0812">Transmembrane</keyword>
<keyword evidence="2" id="KW-0472">Membrane</keyword>
<evidence type="ECO:0000313" key="3">
    <source>
        <dbReference type="EMBL" id="KAK7080812.1"/>
    </source>
</evidence>
<feature type="non-terminal residue" evidence="3">
    <location>
        <position position="1"/>
    </location>
</feature>
<organism evidence="3 4">
    <name type="scientific">Halocaridina rubra</name>
    <name type="common">Hawaiian red shrimp</name>
    <dbReference type="NCBI Taxonomy" id="373956"/>
    <lineage>
        <taxon>Eukaryota</taxon>
        <taxon>Metazoa</taxon>
        <taxon>Ecdysozoa</taxon>
        <taxon>Arthropoda</taxon>
        <taxon>Crustacea</taxon>
        <taxon>Multicrustacea</taxon>
        <taxon>Malacostraca</taxon>
        <taxon>Eumalacostraca</taxon>
        <taxon>Eucarida</taxon>
        <taxon>Decapoda</taxon>
        <taxon>Pleocyemata</taxon>
        <taxon>Caridea</taxon>
        <taxon>Atyoidea</taxon>
        <taxon>Atyidae</taxon>
        <taxon>Halocaridina</taxon>
    </lineage>
</organism>
<dbReference type="Proteomes" id="UP001381693">
    <property type="component" value="Unassembled WGS sequence"/>
</dbReference>
<comment type="caution">
    <text evidence="3">The sequence shown here is derived from an EMBL/GenBank/DDBJ whole genome shotgun (WGS) entry which is preliminary data.</text>
</comment>
<feature type="region of interest" description="Disordered" evidence="1">
    <location>
        <begin position="57"/>
        <end position="97"/>
    </location>
</feature>
<accession>A0AAN9ADX3</accession>
<sequence length="356" mass="40705">SRAWIWSSLCVGIFYLSSVIYIWMRYNDIFKTELDIPDLQNSARLLQHNDVMRKRINDGHFHNKNGKRAKAEEEKGGEVGGGGQKRGKGEEEEFNIGPPLQYRNYTVAVPGWNKASSSSSSSPSFSSTTTHSSSSVAPLFRPLPPPSLSSPLDRNYHRHKRTSHQQENEVKNKRDIDKNGSENELENYSHFHYAPNLKHIPDDEIRDEKQIKYVSESDLNEYESRQKYNSHILSSFEAVKTAEEKLEENEAEGEEKESENEEDKESDHISIDVIVSKWNISIYVDGIKVLHEQMQYSDFKYSRKGGLYLVVLHQSTGLAMHSSKHRSFEDSGDQDLLETLKNIQAGRIVVLGAMKI</sequence>
<feature type="region of interest" description="Disordered" evidence="1">
    <location>
        <begin position="243"/>
        <end position="267"/>
    </location>
</feature>